<reference evidence="3" key="2">
    <citation type="submission" date="2015-01" db="EMBL/GenBank/DDBJ databases">
        <title>Evolutionary Origins and Diversification of the Mycorrhizal Mutualists.</title>
        <authorList>
            <consortium name="DOE Joint Genome Institute"/>
            <consortium name="Mycorrhizal Genomics Consortium"/>
            <person name="Kohler A."/>
            <person name="Kuo A."/>
            <person name="Nagy L.G."/>
            <person name="Floudas D."/>
            <person name="Copeland A."/>
            <person name="Barry K.W."/>
            <person name="Cichocki N."/>
            <person name="Veneault-Fourrey C."/>
            <person name="LaButti K."/>
            <person name="Lindquist E.A."/>
            <person name="Lipzen A."/>
            <person name="Lundell T."/>
            <person name="Morin E."/>
            <person name="Murat C."/>
            <person name="Riley R."/>
            <person name="Ohm R."/>
            <person name="Sun H."/>
            <person name="Tunlid A."/>
            <person name="Henrissat B."/>
            <person name="Grigoriev I.V."/>
            <person name="Hibbett D.S."/>
            <person name="Martin F."/>
        </authorList>
    </citation>
    <scope>NUCLEOTIDE SEQUENCE [LARGE SCALE GENOMIC DNA]</scope>
    <source>
        <strain evidence="3">F 1598</strain>
    </source>
</reference>
<feature type="transmembrane region" description="Helical" evidence="1">
    <location>
        <begin position="56"/>
        <end position="74"/>
    </location>
</feature>
<dbReference type="InParanoid" id="A0A0C3FWT7"/>
<protein>
    <submittedName>
        <fullName evidence="2">Uncharacterized protein</fullName>
    </submittedName>
</protein>
<dbReference type="HOGENOM" id="CLU_2622868_0_0_1"/>
<organism evidence="2 3">
    <name type="scientific">Piloderma croceum (strain F 1598)</name>
    <dbReference type="NCBI Taxonomy" id="765440"/>
    <lineage>
        <taxon>Eukaryota</taxon>
        <taxon>Fungi</taxon>
        <taxon>Dikarya</taxon>
        <taxon>Basidiomycota</taxon>
        <taxon>Agaricomycotina</taxon>
        <taxon>Agaricomycetes</taxon>
        <taxon>Agaricomycetidae</taxon>
        <taxon>Atheliales</taxon>
        <taxon>Atheliaceae</taxon>
        <taxon>Piloderma</taxon>
    </lineage>
</organism>
<dbReference type="AlphaFoldDB" id="A0A0C3FWT7"/>
<proteinExistence type="predicted"/>
<keyword evidence="3" id="KW-1185">Reference proteome</keyword>
<keyword evidence="1" id="KW-0812">Transmembrane</keyword>
<keyword evidence="1" id="KW-0472">Membrane</keyword>
<reference evidence="2 3" key="1">
    <citation type="submission" date="2014-04" db="EMBL/GenBank/DDBJ databases">
        <authorList>
            <consortium name="DOE Joint Genome Institute"/>
            <person name="Kuo A."/>
            <person name="Tarkka M."/>
            <person name="Buscot F."/>
            <person name="Kohler A."/>
            <person name="Nagy L.G."/>
            <person name="Floudas D."/>
            <person name="Copeland A."/>
            <person name="Barry K.W."/>
            <person name="Cichocki N."/>
            <person name="Veneault-Fourrey C."/>
            <person name="LaButti K."/>
            <person name="Lindquist E.A."/>
            <person name="Lipzen A."/>
            <person name="Lundell T."/>
            <person name="Morin E."/>
            <person name="Murat C."/>
            <person name="Sun H."/>
            <person name="Tunlid A."/>
            <person name="Henrissat B."/>
            <person name="Grigoriev I.V."/>
            <person name="Hibbett D.S."/>
            <person name="Martin F."/>
            <person name="Nordberg H.P."/>
            <person name="Cantor M.N."/>
            <person name="Hua S.X."/>
        </authorList>
    </citation>
    <scope>NUCLEOTIDE SEQUENCE [LARGE SCALE GENOMIC DNA]</scope>
    <source>
        <strain evidence="2 3">F 1598</strain>
    </source>
</reference>
<accession>A0A0C3FWT7</accession>
<name>A0A0C3FWT7_PILCF</name>
<evidence type="ECO:0000313" key="3">
    <source>
        <dbReference type="Proteomes" id="UP000054166"/>
    </source>
</evidence>
<dbReference type="EMBL" id="KN832992">
    <property type="protein sequence ID" value="KIM82981.1"/>
    <property type="molecule type" value="Genomic_DNA"/>
</dbReference>
<keyword evidence="1" id="KW-1133">Transmembrane helix</keyword>
<gene>
    <name evidence="2" type="ORF">PILCRDRAFT_447485</name>
</gene>
<evidence type="ECO:0000313" key="2">
    <source>
        <dbReference type="EMBL" id="KIM82981.1"/>
    </source>
</evidence>
<sequence>MITLPSAFQKVLFRVPEYTSIFIVPHNDPTQFSVLISVVLYHSLMMVSIHFRHSGTIYLISLISTMQCMTIIAIEAGH</sequence>
<evidence type="ECO:0000256" key="1">
    <source>
        <dbReference type="SAM" id="Phobius"/>
    </source>
</evidence>
<dbReference type="Proteomes" id="UP000054166">
    <property type="component" value="Unassembled WGS sequence"/>
</dbReference>